<gene>
    <name evidence="1" type="ORF">glysoja_034139</name>
</gene>
<sequence length="54" mass="6003">MEMIDGSDETVVVGTNSEPFFMRRVLKEAPGNNVNDFKLLVFMVHGVVLESGFV</sequence>
<dbReference type="PANTHER" id="PTHR47602">
    <property type="entry name" value="F-BOX PROTEIN SKIP22"/>
    <property type="match status" value="1"/>
</dbReference>
<reference evidence="1" key="1">
    <citation type="submission" date="2014-07" db="EMBL/GenBank/DDBJ databases">
        <title>Identification of a novel salt tolerance gene in wild soybean by whole-genome sequencing.</title>
        <authorList>
            <person name="Lam H.-M."/>
            <person name="Qi X."/>
            <person name="Li M.-W."/>
            <person name="Liu X."/>
            <person name="Xie M."/>
            <person name="Ni M."/>
            <person name="Xu X."/>
        </authorList>
    </citation>
    <scope>NUCLEOTIDE SEQUENCE [LARGE SCALE GENOMIC DNA]</scope>
    <source>
        <tissue evidence="1">Root</tissue>
    </source>
</reference>
<dbReference type="EMBL" id="KN664174">
    <property type="protein sequence ID" value="KHN10793.1"/>
    <property type="molecule type" value="Genomic_DNA"/>
</dbReference>
<accession>A0A0B2PST8</accession>
<protein>
    <submittedName>
        <fullName evidence="1">Uncharacterized protein</fullName>
    </submittedName>
</protein>
<dbReference type="PANTHER" id="PTHR47602:SF2">
    <property type="entry name" value="F-BOX PROTEIN SKIP22"/>
    <property type="match status" value="1"/>
</dbReference>
<proteinExistence type="predicted"/>
<name>A0A0B2PST8_GLYSO</name>
<dbReference type="AlphaFoldDB" id="A0A0B2PST8"/>
<evidence type="ECO:0000313" key="1">
    <source>
        <dbReference type="EMBL" id="KHN10793.1"/>
    </source>
</evidence>
<dbReference type="Proteomes" id="UP000053555">
    <property type="component" value="Unassembled WGS sequence"/>
</dbReference>
<organism evidence="1">
    <name type="scientific">Glycine soja</name>
    <name type="common">Wild soybean</name>
    <dbReference type="NCBI Taxonomy" id="3848"/>
    <lineage>
        <taxon>Eukaryota</taxon>
        <taxon>Viridiplantae</taxon>
        <taxon>Streptophyta</taxon>
        <taxon>Embryophyta</taxon>
        <taxon>Tracheophyta</taxon>
        <taxon>Spermatophyta</taxon>
        <taxon>Magnoliopsida</taxon>
        <taxon>eudicotyledons</taxon>
        <taxon>Gunneridae</taxon>
        <taxon>Pentapetalae</taxon>
        <taxon>rosids</taxon>
        <taxon>fabids</taxon>
        <taxon>Fabales</taxon>
        <taxon>Fabaceae</taxon>
        <taxon>Papilionoideae</taxon>
        <taxon>50 kb inversion clade</taxon>
        <taxon>NPAAA clade</taxon>
        <taxon>indigoferoid/millettioid clade</taxon>
        <taxon>Phaseoleae</taxon>
        <taxon>Glycine</taxon>
        <taxon>Glycine subgen. Soja</taxon>
    </lineage>
</organism>